<organism evidence="8 9">
    <name type="scientific">Gouania willdenowi</name>
    <name type="common">Blunt-snouted clingfish</name>
    <name type="synonym">Lepadogaster willdenowi</name>
    <dbReference type="NCBI Taxonomy" id="441366"/>
    <lineage>
        <taxon>Eukaryota</taxon>
        <taxon>Metazoa</taxon>
        <taxon>Chordata</taxon>
        <taxon>Craniata</taxon>
        <taxon>Vertebrata</taxon>
        <taxon>Euteleostomi</taxon>
        <taxon>Actinopterygii</taxon>
        <taxon>Neopterygii</taxon>
        <taxon>Teleostei</taxon>
        <taxon>Neoteleostei</taxon>
        <taxon>Acanthomorphata</taxon>
        <taxon>Ovalentaria</taxon>
        <taxon>Blenniimorphae</taxon>
        <taxon>Blenniiformes</taxon>
        <taxon>Gobiesocoidei</taxon>
        <taxon>Gobiesocidae</taxon>
        <taxon>Gobiesocinae</taxon>
        <taxon>Gouania</taxon>
    </lineage>
</organism>
<protein>
    <recommendedName>
        <fullName evidence="7">LRRNT domain-containing protein</fullName>
    </recommendedName>
</protein>
<dbReference type="SMART" id="SM00013">
    <property type="entry name" value="LRRNT"/>
    <property type="match status" value="1"/>
</dbReference>
<feature type="region of interest" description="Disordered" evidence="5">
    <location>
        <begin position="25"/>
        <end position="55"/>
    </location>
</feature>
<dbReference type="Pfam" id="PF13855">
    <property type="entry name" value="LRR_8"/>
    <property type="match status" value="3"/>
</dbReference>
<dbReference type="RefSeq" id="XP_028302025.1">
    <property type="nucleotide sequence ID" value="XM_028446224.1"/>
</dbReference>
<dbReference type="GO" id="GO:0005615">
    <property type="term" value="C:extracellular space"/>
    <property type="evidence" value="ECO:0007669"/>
    <property type="project" value="TreeGrafter"/>
</dbReference>
<dbReference type="Ensembl" id="ENSGWIT00000016637.1">
    <property type="protein sequence ID" value="ENSGWIP00000015075.1"/>
    <property type="gene ID" value="ENSGWIG00000008449.1"/>
</dbReference>
<dbReference type="SUPFAM" id="SSF52058">
    <property type="entry name" value="L domain-like"/>
    <property type="match status" value="1"/>
</dbReference>
<dbReference type="Gene3D" id="3.80.10.10">
    <property type="entry name" value="Ribonuclease Inhibitor"/>
    <property type="match status" value="2"/>
</dbReference>
<keyword evidence="4" id="KW-0325">Glycoprotein</keyword>
<evidence type="ECO:0000256" key="6">
    <source>
        <dbReference type="SAM" id="SignalP"/>
    </source>
</evidence>
<dbReference type="PANTHER" id="PTHR45712">
    <property type="entry name" value="AGAP008170-PA"/>
    <property type="match status" value="1"/>
</dbReference>
<keyword evidence="9" id="KW-1185">Reference proteome</keyword>
<evidence type="ECO:0000256" key="1">
    <source>
        <dbReference type="ARBA" id="ARBA00022614"/>
    </source>
</evidence>
<evidence type="ECO:0000256" key="5">
    <source>
        <dbReference type="SAM" id="MobiDB-lite"/>
    </source>
</evidence>
<evidence type="ECO:0000256" key="2">
    <source>
        <dbReference type="ARBA" id="ARBA00022729"/>
    </source>
</evidence>
<evidence type="ECO:0000256" key="4">
    <source>
        <dbReference type="ARBA" id="ARBA00023180"/>
    </source>
</evidence>
<dbReference type="InterPro" id="IPR000372">
    <property type="entry name" value="LRRNT"/>
</dbReference>
<dbReference type="InterPro" id="IPR050333">
    <property type="entry name" value="SLRP"/>
</dbReference>
<dbReference type="InterPro" id="IPR003591">
    <property type="entry name" value="Leu-rich_rpt_typical-subtyp"/>
</dbReference>
<reference evidence="8" key="3">
    <citation type="submission" date="2025-09" db="UniProtKB">
        <authorList>
            <consortium name="Ensembl"/>
        </authorList>
    </citation>
    <scope>IDENTIFICATION</scope>
</reference>
<dbReference type="FunFam" id="3.80.10.10:FF:000133">
    <property type="entry name" value="prolargin"/>
    <property type="match status" value="1"/>
</dbReference>
<evidence type="ECO:0000313" key="8">
    <source>
        <dbReference type="Ensembl" id="ENSGWIP00000015075.1"/>
    </source>
</evidence>
<keyword evidence="3" id="KW-0677">Repeat</keyword>
<dbReference type="RefSeq" id="XP_028302024.1">
    <property type="nucleotide sequence ID" value="XM_028446223.1"/>
</dbReference>
<name>A0A8C5E219_GOUWI</name>
<evidence type="ECO:0000313" key="9">
    <source>
        <dbReference type="Proteomes" id="UP000694680"/>
    </source>
</evidence>
<accession>A0A8C5E219</accession>
<dbReference type="PANTHER" id="PTHR45712:SF8">
    <property type="entry name" value="PROLARGIN"/>
    <property type="match status" value="1"/>
</dbReference>
<dbReference type="AlphaFoldDB" id="A0A8C5E219"/>
<dbReference type="SMART" id="SM00369">
    <property type="entry name" value="LRR_TYP"/>
    <property type="match status" value="8"/>
</dbReference>
<keyword evidence="2 6" id="KW-0732">Signal</keyword>
<feature type="domain" description="LRRNT" evidence="7">
    <location>
        <begin position="66"/>
        <end position="100"/>
    </location>
</feature>
<reference evidence="8" key="1">
    <citation type="submission" date="2020-06" db="EMBL/GenBank/DDBJ databases">
        <authorList>
            <consortium name="Wellcome Sanger Institute Data Sharing"/>
        </authorList>
    </citation>
    <scope>NUCLEOTIDE SEQUENCE [LARGE SCALE GENOMIC DNA]</scope>
</reference>
<dbReference type="InterPro" id="IPR001611">
    <property type="entry name" value="Leu-rich_rpt"/>
</dbReference>
<evidence type="ECO:0000256" key="3">
    <source>
        <dbReference type="ARBA" id="ARBA00022737"/>
    </source>
</evidence>
<dbReference type="InterPro" id="IPR032675">
    <property type="entry name" value="LRR_dom_sf"/>
</dbReference>
<dbReference type="CTD" id="5549"/>
<evidence type="ECO:0000259" key="7">
    <source>
        <dbReference type="SMART" id="SM00013"/>
    </source>
</evidence>
<sequence>MKMGSGLLYALVLFLLMGTVFTQRNRPKKPIKPKTTGEKPSVPEPEPQEPTDFPPPILSHQSFFPDCPRECFCSPSYPNTMNCENRNIRNIPVIPFRTHYLYLQNNYISEVTPEPFLNATEVRWVNLANNRIHRINKQVFEKIPALLYLYAQKNHLKEVPLGLPASLEQLRLGRNRISKIPAGAFSKMGNLTLLDLYYNQLSDSDLKTSQFKDLKNLIQLNLAHNILKKMPAGVPKSLIQLFLDRNRIDDIPKDYFKGLSHLAFLRLNHNQLNDKGLPKGVFNISTLLDLQLAHNQLSSVPLINVHLEHLHLNHNSIESINGTQICPFNPLFDVSDDNQMPKLRYLRLDGNHLSPPIPMDVIMCFRHLHSIVI</sequence>
<dbReference type="PROSITE" id="PS51450">
    <property type="entry name" value="LRR"/>
    <property type="match status" value="2"/>
</dbReference>
<dbReference type="OrthoDB" id="5789657at2759"/>
<feature type="chain" id="PRO_5034488947" description="LRRNT domain-containing protein" evidence="6">
    <location>
        <begin position="23"/>
        <end position="373"/>
    </location>
</feature>
<dbReference type="Proteomes" id="UP000694680">
    <property type="component" value="Chromosome 5"/>
</dbReference>
<gene>
    <name evidence="8" type="primary">prelp</name>
</gene>
<dbReference type="GeneID" id="114463014"/>
<proteinExistence type="predicted"/>
<keyword evidence="1" id="KW-0433">Leucine-rich repeat</keyword>
<reference evidence="8" key="2">
    <citation type="submission" date="2025-08" db="UniProtKB">
        <authorList>
            <consortium name="Ensembl"/>
        </authorList>
    </citation>
    <scope>IDENTIFICATION</scope>
</reference>
<feature type="signal peptide" evidence="6">
    <location>
        <begin position="1"/>
        <end position="22"/>
    </location>
</feature>